<protein>
    <submittedName>
        <fullName evidence="6">Patatin-like phospholipase family protein</fullName>
    </submittedName>
</protein>
<feature type="active site" description="Proton acceptor" evidence="4">
    <location>
        <position position="191"/>
    </location>
</feature>
<evidence type="ECO:0000313" key="7">
    <source>
        <dbReference type="Proteomes" id="UP000608513"/>
    </source>
</evidence>
<dbReference type="Gene3D" id="3.40.1090.10">
    <property type="entry name" value="Cytosolic phospholipase A2 catalytic domain"/>
    <property type="match status" value="1"/>
</dbReference>
<keyword evidence="7" id="KW-1185">Reference proteome</keyword>
<dbReference type="EMBL" id="JACORT010000012">
    <property type="protein sequence ID" value="MBC5785814.1"/>
    <property type="molecule type" value="Genomic_DNA"/>
</dbReference>
<dbReference type="PANTHER" id="PTHR14226">
    <property type="entry name" value="NEUROPATHY TARGET ESTERASE/SWISS CHEESE D.MELANOGASTER"/>
    <property type="match status" value="1"/>
</dbReference>
<name>A0A923SDD9_9BURK</name>
<feature type="domain" description="PNPLA" evidence="5">
    <location>
        <begin position="44"/>
        <end position="204"/>
    </location>
</feature>
<keyword evidence="1 4" id="KW-0378">Hydrolase</keyword>
<evidence type="ECO:0000313" key="6">
    <source>
        <dbReference type="EMBL" id="MBC5785814.1"/>
    </source>
</evidence>
<feature type="short sequence motif" description="GXSXG" evidence="4">
    <location>
        <begin position="75"/>
        <end position="79"/>
    </location>
</feature>
<evidence type="ECO:0000256" key="1">
    <source>
        <dbReference type="ARBA" id="ARBA00022801"/>
    </source>
</evidence>
<evidence type="ECO:0000259" key="5">
    <source>
        <dbReference type="PROSITE" id="PS51635"/>
    </source>
</evidence>
<dbReference type="Proteomes" id="UP000608513">
    <property type="component" value="Unassembled WGS sequence"/>
</dbReference>
<dbReference type="PANTHER" id="PTHR14226:SF76">
    <property type="entry name" value="NTE FAMILY PROTEIN RSSA"/>
    <property type="match status" value="1"/>
</dbReference>
<dbReference type="Pfam" id="PF01734">
    <property type="entry name" value="Patatin"/>
    <property type="match status" value="1"/>
</dbReference>
<dbReference type="InterPro" id="IPR002641">
    <property type="entry name" value="PNPLA_dom"/>
</dbReference>
<evidence type="ECO:0000256" key="3">
    <source>
        <dbReference type="ARBA" id="ARBA00023098"/>
    </source>
</evidence>
<comment type="caution">
    <text evidence="4">Lacks conserved residue(s) required for the propagation of feature annotation.</text>
</comment>
<dbReference type="InterPro" id="IPR050301">
    <property type="entry name" value="NTE"/>
</dbReference>
<gene>
    <name evidence="6" type="ORF">H8N03_22935</name>
</gene>
<organism evidence="6 7">
    <name type="scientific">Ramlibacter cellulosilyticus</name>
    <dbReference type="NCBI Taxonomy" id="2764187"/>
    <lineage>
        <taxon>Bacteria</taxon>
        <taxon>Pseudomonadati</taxon>
        <taxon>Pseudomonadota</taxon>
        <taxon>Betaproteobacteria</taxon>
        <taxon>Burkholderiales</taxon>
        <taxon>Comamonadaceae</taxon>
        <taxon>Ramlibacter</taxon>
    </lineage>
</organism>
<proteinExistence type="predicted"/>
<dbReference type="GO" id="GO:0016042">
    <property type="term" value="P:lipid catabolic process"/>
    <property type="evidence" value="ECO:0007669"/>
    <property type="project" value="UniProtKB-UniRule"/>
</dbReference>
<dbReference type="SUPFAM" id="SSF52151">
    <property type="entry name" value="FabD/lysophospholipase-like"/>
    <property type="match status" value="1"/>
</dbReference>
<dbReference type="PROSITE" id="PS51635">
    <property type="entry name" value="PNPLA"/>
    <property type="match status" value="1"/>
</dbReference>
<feature type="short sequence motif" description="DGA/G" evidence="4">
    <location>
        <begin position="191"/>
        <end position="193"/>
    </location>
</feature>
<dbReference type="InterPro" id="IPR016035">
    <property type="entry name" value="Acyl_Trfase/lysoPLipase"/>
</dbReference>
<accession>A0A923SDD9</accession>
<sequence>MAGGVLTACVLALGGCAGTPPAKPPETTAPPTPAVAKVPPRVGLALGGGAARGFAHVGVIQVLEEAGIKPGLVVGTSAGSLVAALYASGRNAQQLQQVAMAMDEAAFADWTLPLFNRGVLRGEALARYVNTQVNHRLIENMALPLGIVATDLRTGQGVLFQRGDTGTAVRASSAVPAVFLPVRIGGQEFVDGGLVSPVPVRYARQMGAEVVIAVDISSAPEGNPSGDTLQVLLQTFAIMGKSINSWELKDADLVVRPALTGMGSGDFAGKQRAINAGRAAMQALLPQLRAALEAKAHAP</sequence>
<keyword evidence="3 4" id="KW-0443">Lipid metabolism</keyword>
<evidence type="ECO:0000256" key="2">
    <source>
        <dbReference type="ARBA" id="ARBA00022963"/>
    </source>
</evidence>
<keyword evidence="2 4" id="KW-0442">Lipid degradation</keyword>
<feature type="active site" description="Nucleophile" evidence="4">
    <location>
        <position position="77"/>
    </location>
</feature>
<dbReference type="AlphaFoldDB" id="A0A923SDD9"/>
<reference evidence="6" key="1">
    <citation type="submission" date="2020-08" db="EMBL/GenBank/DDBJ databases">
        <title>Ramlibacter sp. USB13 16S ribosomal RNA gene genome sequencing and assembly.</title>
        <authorList>
            <person name="Kang M."/>
        </authorList>
    </citation>
    <scope>NUCLEOTIDE SEQUENCE</scope>
    <source>
        <strain evidence="6">USB13</strain>
    </source>
</reference>
<dbReference type="GO" id="GO:0016787">
    <property type="term" value="F:hydrolase activity"/>
    <property type="evidence" value="ECO:0007669"/>
    <property type="project" value="UniProtKB-UniRule"/>
</dbReference>
<comment type="caution">
    <text evidence="6">The sequence shown here is derived from an EMBL/GenBank/DDBJ whole genome shotgun (WGS) entry which is preliminary data.</text>
</comment>
<dbReference type="CDD" id="cd07205">
    <property type="entry name" value="Pat_PNPLA6_PNPLA7_NTE1_like"/>
    <property type="match status" value="1"/>
</dbReference>
<evidence type="ECO:0000256" key="4">
    <source>
        <dbReference type="PROSITE-ProRule" id="PRU01161"/>
    </source>
</evidence>